<feature type="compositionally biased region" description="Polar residues" evidence="3">
    <location>
        <begin position="494"/>
        <end position="503"/>
    </location>
</feature>
<feature type="compositionally biased region" description="Polar residues" evidence="3">
    <location>
        <begin position="459"/>
        <end position="473"/>
    </location>
</feature>
<feature type="coiled-coil region" evidence="2">
    <location>
        <begin position="287"/>
        <end position="314"/>
    </location>
</feature>
<feature type="coiled-coil region" evidence="2">
    <location>
        <begin position="89"/>
        <end position="162"/>
    </location>
</feature>
<dbReference type="OrthoDB" id="425555at2759"/>
<name>A0A8S4S0E7_9NEOP</name>
<keyword evidence="2" id="KW-0175">Coiled coil</keyword>
<feature type="region of interest" description="Disordered" evidence="3">
    <location>
        <begin position="418"/>
        <end position="568"/>
    </location>
</feature>
<dbReference type="EMBL" id="CAKXAJ010025707">
    <property type="protein sequence ID" value="CAH2242896.1"/>
    <property type="molecule type" value="Genomic_DNA"/>
</dbReference>
<evidence type="ECO:0000313" key="4">
    <source>
        <dbReference type="EMBL" id="CAH2242896.1"/>
    </source>
</evidence>
<feature type="region of interest" description="Disordered" evidence="3">
    <location>
        <begin position="368"/>
        <end position="392"/>
    </location>
</feature>
<accession>A0A8S4S0E7</accession>
<sequence length="705" mass="79889">MEAAAEEVPKESSENVLPESSTAEKTSTPPVQDPPKKSKKDDRSKKDDKIIEQFMKSLNSVPTLDEKLSLVCKKYVQTADDNKKLQFYIKQSDKRYALLVKEKEQLQHEYNKTVLVKSKLENLCRELQKQNKAIKEESLLKIREEEERRKETQTKFQSTLSEITTLLQQNNDKNAKLRDDNISMTEKFKSVVQQYQLREQQVEKMAKQMSLESQLSDAKLQKAALEHQAEKERLLADMETLKVNLSQLRAKNMELQGNESGLRSQLAVYTDKYDEFQNALVKSNQVFGGFKEQMEKMSKKIQKLEKESLSWKKRWETSQTALLDMCGERQASEERAAASARHLTQMQSLCRTLQAERTLLLNSLKEHNIERPPLPTPPPAPAAPPAPAPASNANVDAMAANCVQLRQSLAHLQSQLNVLTNKKEESPKPEKPKKSKSKKNKKFTQEKEAEAEVKDSSEESQANVEEQNPQEQPADSKDEKIDSKTMESLIQAISMANINISDLDNSEKNDKVVENDEQDTEIEKNNVTNESNKDEESVIPQVEEALTTTEDNKQNLDKVNDKNLASPKNKKDVTLTHKKMEVVMTDNVDTAVCNNEKLAEEKDNNEIKQIIQEKEQVVQINDIKAKVGAEKQIGDVKIIEANQIVDAITKVDEVNQIVDVKAKGEKVNPISKIDNKVNLNALNTESSNNLDADTKVVEKSIIAEK</sequence>
<feature type="compositionally biased region" description="Basic and acidic residues" evidence="3">
    <location>
        <begin position="474"/>
        <end position="485"/>
    </location>
</feature>
<feature type="region of interest" description="Disordered" evidence="3">
    <location>
        <begin position="1"/>
        <end position="49"/>
    </location>
</feature>
<proteinExistence type="inferred from homology"/>
<evidence type="ECO:0000313" key="5">
    <source>
        <dbReference type="Proteomes" id="UP000838756"/>
    </source>
</evidence>
<feature type="compositionally biased region" description="Basic and acidic residues" evidence="3">
    <location>
        <begin position="34"/>
        <end position="49"/>
    </location>
</feature>
<feature type="compositionally biased region" description="Polar residues" evidence="3">
    <location>
        <begin position="14"/>
        <end position="30"/>
    </location>
</feature>
<organism evidence="4 5">
    <name type="scientific">Pararge aegeria aegeria</name>
    <dbReference type="NCBI Taxonomy" id="348720"/>
    <lineage>
        <taxon>Eukaryota</taxon>
        <taxon>Metazoa</taxon>
        <taxon>Ecdysozoa</taxon>
        <taxon>Arthropoda</taxon>
        <taxon>Hexapoda</taxon>
        <taxon>Insecta</taxon>
        <taxon>Pterygota</taxon>
        <taxon>Neoptera</taxon>
        <taxon>Endopterygota</taxon>
        <taxon>Lepidoptera</taxon>
        <taxon>Glossata</taxon>
        <taxon>Ditrysia</taxon>
        <taxon>Papilionoidea</taxon>
        <taxon>Nymphalidae</taxon>
        <taxon>Satyrinae</taxon>
        <taxon>Satyrini</taxon>
        <taxon>Parargina</taxon>
        <taxon>Pararge</taxon>
    </lineage>
</organism>
<dbReference type="Proteomes" id="UP000838756">
    <property type="component" value="Unassembled WGS sequence"/>
</dbReference>
<evidence type="ECO:0000256" key="2">
    <source>
        <dbReference type="SAM" id="Coils"/>
    </source>
</evidence>
<feature type="compositionally biased region" description="Basic and acidic residues" evidence="3">
    <location>
        <begin position="550"/>
        <end position="561"/>
    </location>
</feature>
<dbReference type="PANTHER" id="PTHR16127:SF13">
    <property type="entry name" value="GH01188P"/>
    <property type="match status" value="1"/>
</dbReference>
<feature type="compositionally biased region" description="Basic and acidic residues" evidence="3">
    <location>
        <begin position="443"/>
        <end position="457"/>
    </location>
</feature>
<feature type="compositionally biased region" description="Basic and acidic residues" evidence="3">
    <location>
        <begin position="505"/>
        <end position="514"/>
    </location>
</feature>
<dbReference type="Pfam" id="PF09728">
    <property type="entry name" value="Taxilin"/>
    <property type="match status" value="1"/>
</dbReference>
<feature type="compositionally biased region" description="Basic and acidic residues" evidence="3">
    <location>
        <begin position="421"/>
        <end position="432"/>
    </location>
</feature>
<keyword evidence="5" id="KW-1185">Reference proteome</keyword>
<comment type="similarity">
    <text evidence="1">Belongs to the taxilin family.</text>
</comment>
<dbReference type="AlphaFoldDB" id="A0A8S4S0E7"/>
<gene>
    <name evidence="4" type="primary">jg14466</name>
    <name evidence="4" type="ORF">PAEG_LOCUS19114</name>
</gene>
<protein>
    <submittedName>
        <fullName evidence="4">Jg14466 protein</fullName>
    </submittedName>
</protein>
<feature type="coiled-coil region" evidence="2">
    <location>
        <begin position="208"/>
        <end position="258"/>
    </location>
</feature>
<dbReference type="GO" id="GO:0019905">
    <property type="term" value="F:syntaxin binding"/>
    <property type="evidence" value="ECO:0007669"/>
    <property type="project" value="InterPro"/>
</dbReference>
<feature type="compositionally biased region" description="Basic residues" evidence="3">
    <location>
        <begin position="433"/>
        <end position="442"/>
    </location>
</feature>
<dbReference type="PANTHER" id="PTHR16127">
    <property type="entry name" value="TAXILIN"/>
    <property type="match status" value="1"/>
</dbReference>
<feature type="compositionally biased region" description="Pro residues" evidence="3">
    <location>
        <begin position="372"/>
        <end position="388"/>
    </location>
</feature>
<evidence type="ECO:0000256" key="1">
    <source>
        <dbReference type="ARBA" id="ARBA00009550"/>
    </source>
</evidence>
<evidence type="ECO:0000256" key="3">
    <source>
        <dbReference type="SAM" id="MobiDB-lite"/>
    </source>
</evidence>
<comment type="caution">
    <text evidence="4">The sequence shown here is derived from an EMBL/GenBank/DDBJ whole genome shotgun (WGS) entry which is preliminary data.</text>
</comment>
<dbReference type="InterPro" id="IPR026183">
    <property type="entry name" value="Taxilin_fam"/>
</dbReference>
<reference evidence="4" key="1">
    <citation type="submission" date="2022-03" db="EMBL/GenBank/DDBJ databases">
        <authorList>
            <person name="Lindestad O."/>
        </authorList>
    </citation>
    <scope>NUCLEOTIDE SEQUENCE</scope>
</reference>